<name>A0A9D1F0U6_9BACT</name>
<sequence>MIVCFVFFLISDLYLSDLLVKNITRGYAFSSNIISLNYVKNTGAAFSILNDSREFLIILSVVALAAIFWYILKHIKSISMKAIFFVSILAAGIAGNLHERIIFGYVRDFFELKFVDFPVFNISDIFINIGVLALIILILLKKTR</sequence>
<evidence type="ECO:0000256" key="10">
    <source>
        <dbReference type="RuleBase" id="RU004181"/>
    </source>
</evidence>
<keyword evidence="4 9" id="KW-0812">Transmembrane</keyword>
<feature type="active site" evidence="9">
    <location>
        <position position="124"/>
    </location>
</feature>
<feature type="transmembrane region" description="Helical" evidence="9">
    <location>
        <begin position="118"/>
        <end position="140"/>
    </location>
</feature>
<dbReference type="Pfam" id="PF01252">
    <property type="entry name" value="Peptidase_A8"/>
    <property type="match status" value="1"/>
</dbReference>
<accession>A0A9D1F0U6</accession>
<keyword evidence="7 9" id="KW-1133">Transmembrane helix</keyword>
<comment type="subcellular location">
    <subcellularLocation>
        <location evidence="9">Cell membrane</location>
        <topology evidence="9">Multi-pass membrane protein</topology>
    </subcellularLocation>
</comment>
<evidence type="ECO:0000256" key="4">
    <source>
        <dbReference type="ARBA" id="ARBA00022692"/>
    </source>
</evidence>
<dbReference type="EC" id="3.4.23.36" evidence="9"/>
<comment type="pathway">
    <text evidence="9">Protein modification; lipoprotein biosynthesis (signal peptide cleavage).</text>
</comment>
<comment type="caution">
    <text evidence="11">The sequence shown here is derived from an EMBL/GenBank/DDBJ whole genome shotgun (WGS) entry which is preliminary data.</text>
</comment>
<feature type="active site" evidence="9">
    <location>
        <position position="108"/>
    </location>
</feature>
<evidence type="ECO:0000256" key="3">
    <source>
        <dbReference type="ARBA" id="ARBA00022670"/>
    </source>
</evidence>
<keyword evidence="5 9" id="KW-0064">Aspartyl protease</keyword>
<evidence type="ECO:0000313" key="12">
    <source>
        <dbReference type="Proteomes" id="UP000823928"/>
    </source>
</evidence>
<dbReference type="AlphaFoldDB" id="A0A9D1F0U6"/>
<dbReference type="GO" id="GO:0005886">
    <property type="term" value="C:plasma membrane"/>
    <property type="evidence" value="ECO:0007669"/>
    <property type="project" value="UniProtKB-SubCell"/>
</dbReference>
<evidence type="ECO:0000256" key="9">
    <source>
        <dbReference type="HAMAP-Rule" id="MF_00161"/>
    </source>
</evidence>
<evidence type="ECO:0000256" key="5">
    <source>
        <dbReference type="ARBA" id="ARBA00022750"/>
    </source>
</evidence>
<evidence type="ECO:0000256" key="1">
    <source>
        <dbReference type="ARBA" id="ARBA00006139"/>
    </source>
</evidence>
<keyword evidence="8 9" id="KW-0472">Membrane</keyword>
<dbReference type="InterPro" id="IPR001872">
    <property type="entry name" value="Peptidase_A8"/>
</dbReference>
<reference evidence="11" key="1">
    <citation type="submission" date="2020-10" db="EMBL/GenBank/DDBJ databases">
        <authorList>
            <person name="Gilroy R."/>
        </authorList>
    </citation>
    <scope>NUCLEOTIDE SEQUENCE</scope>
    <source>
        <strain evidence="11">6276</strain>
    </source>
</reference>
<keyword evidence="3 9" id="KW-0645">Protease</keyword>
<proteinExistence type="inferred from homology"/>
<feature type="transmembrane region" description="Helical" evidence="9">
    <location>
        <begin position="84"/>
        <end position="106"/>
    </location>
</feature>
<comment type="similarity">
    <text evidence="1 9 10">Belongs to the peptidase A8 family.</text>
</comment>
<dbReference type="PANTHER" id="PTHR33695:SF1">
    <property type="entry name" value="LIPOPROTEIN SIGNAL PEPTIDASE"/>
    <property type="match status" value="1"/>
</dbReference>
<dbReference type="GO" id="GO:0006508">
    <property type="term" value="P:proteolysis"/>
    <property type="evidence" value="ECO:0007669"/>
    <property type="project" value="UniProtKB-KW"/>
</dbReference>
<dbReference type="PANTHER" id="PTHR33695">
    <property type="entry name" value="LIPOPROTEIN SIGNAL PEPTIDASE"/>
    <property type="match status" value="1"/>
</dbReference>
<comment type="catalytic activity">
    <reaction evidence="9">
        <text>Release of signal peptides from bacterial membrane prolipoproteins. Hydrolyzes -Xaa-Yaa-Zaa-|-(S,diacylglyceryl)Cys-, in which Xaa is hydrophobic (preferably Leu), and Yaa (Ala or Ser) and Zaa (Gly or Ala) have small, neutral side chains.</text>
        <dbReference type="EC" id="3.4.23.36"/>
    </reaction>
</comment>
<reference evidence="11" key="2">
    <citation type="journal article" date="2021" name="PeerJ">
        <title>Extensive microbial diversity within the chicken gut microbiome revealed by metagenomics and culture.</title>
        <authorList>
            <person name="Gilroy R."/>
            <person name="Ravi A."/>
            <person name="Getino M."/>
            <person name="Pursley I."/>
            <person name="Horton D.L."/>
            <person name="Alikhan N.F."/>
            <person name="Baker D."/>
            <person name="Gharbi K."/>
            <person name="Hall N."/>
            <person name="Watson M."/>
            <person name="Adriaenssens E.M."/>
            <person name="Foster-Nyarko E."/>
            <person name="Jarju S."/>
            <person name="Secka A."/>
            <person name="Antonio M."/>
            <person name="Oren A."/>
            <person name="Chaudhuri R.R."/>
            <person name="La Ragione R."/>
            <person name="Hildebrand F."/>
            <person name="Pallen M.J."/>
        </authorList>
    </citation>
    <scope>NUCLEOTIDE SEQUENCE</scope>
    <source>
        <strain evidence="11">6276</strain>
    </source>
</reference>
<gene>
    <name evidence="9" type="primary">lspA</name>
    <name evidence="11" type="ORF">IAC10_10945</name>
</gene>
<keyword evidence="6 9" id="KW-0378">Hydrolase</keyword>
<dbReference type="EMBL" id="DVIU01000215">
    <property type="protein sequence ID" value="HIS37124.1"/>
    <property type="molecule type" value="Genomic_DNA"/>
</dbReference>
<evidence type="ECO:0000256" key="6">
    <source>
        <dbReference type="ARBA" id="ARBA00022801"/>
    </source>
</evidence>
<keyword evidence="2 9" id="KW-1003">Cell membrane</keyword>
<evidence type="ECO:0000256" key="2">
    <source>
        <dbReference type="ARBA" id="ARBA00022475"/>
    </source>
</evidence>
<comment type="function">
    <text evidence="9">This protein specifically catalyzes the removal of signal peptides from prolipoproteins.</text>
</comment>
<dbReference type="GO" id="GO:0004190">
    <property type="term" value="F:aspartic-type endopeptidase activity"/>
    <property type="evidence" value="ECO:0007669"/>
    <property type="project" value="UniProtKB-UniRule"/>
</dbReference>
<comment type="caution">
    <text evidence="9">Lacks conserved residue(s) required for the propagation of feature annotation.</text>
</comment>
<protein>
    <recommendedName>
        <fullName evidence="9">Lipoprotein signal peptidase</fullName>
        <ecNumber evidence="9">3.4.23.36</ecNumber>
    </recommendedName>
    <alternativeName>
        <fullName evidence="9">Prolipoprotein signal peptidase</fullName>
    </alternativeName>
    <alternativeName>
        <fullName evidence="9">Signal peptidase II</fullName>
        <shortName evidence="9">SPase II</shortName>
    </alternativeName>
</protein>
<dbReference type="PRINTS" id="PR00781">
    <property type="entry name" value="LIPOSIGPTASE"/>
</dbReference>
<dbReference type="HAMAP" id="MF_00161">
    <property type="entry name" value="LspA"/>
    <property type="match status" value="1"/>
</dbReference>
<evidence type="ECO:0000256" key="8">
    <source>
        <dbReference type="ARBA" id="ARBA00023136"/>
    </source>
</evidence>
<evidence type="ECO:0000313" key="11">
    <source>
        <dbReference type="EMBL" id="HIS37124.1"/>
    </source>
</evidence>
<evidence type="ECO:0000256" key="7">
    <source>
        <dbReference type="ARBA" id="ARBA00022989"/>
    </source>
</evidence>
<dbReference type="Proteomes" id="UP000823928">
    <property type="component" value="Unassembled WGS sequence"/>
</dbReference>
<feature type="transmembrane region" description="Helical" evidence="9">
    <location>
        <begin position="55"/>
        <end position="72"/>
    </location>
</feature>
<organism evidence="11 12">
    <name type="scientific">Candidatus Scatousia excrementigallinarum</name>
    <dbReference type="NCBI Taxonomy" id="2840935"/>
    <lineage>
        <taxon>Bacteria</taxon>
        <taxon>Candidatus Scatousia</taxon>
    </lineage>
</organism>